<accession>A0A4R5LS59</accession>
<dbReference type="OrthoDB" id="9783283at2"/>
<keyword evidence="1 10" id="KW-1003">Cell membrane</keyword>
<gene>
    <name evidence="10" type="primary">lpxH</name>
    <name evidence="12" type="ORF">E2F43_09385</name>
</gene>
<organism evidence="12 13">
    <name type="scientific">Seongchinamella unica</name>
    <dbReference type="NCBI Taxonomy" id="2547392"/>
    <lineage>
        <taxon>Bacteria</taxon>
        <taxon>Pseudomonadati</taxon>
        <taxon>Pseudomonadota</taxon>
        <taxon>Gammaproteobacteria</taxon>
        <taxon>Cellvibrionales</taxon>
        <taxon>Halieaceae</taxon>
        <taxon>Seongchinamella</taxon>
    </lineage>
</organism>
<dbReference type="Pfam" id="PF00149">
    <property type="entry name" value="Metallophos"/>
    <property type="match status" value="1"/>
</dbReference>
<keyword evidence="2 10" id="KW-0444">Lipid biosynthesis</keyword>
<keyword evidence="13" id="KW-1185">Reference proteome</keyword>
<dbReference type="InterPro" id="IPR010138">
    <property type="entry name" value="UDP-diacylglucosamine_Hdrlase"/>
</dbReference>
<evidence type="ECO:0000256" key="2">
    <source>
        <dbReference type="ARBA" id="ARBA00022516"/>
    </source>
</evidence>
<keyword evidence="6 10" id="KW-0378">Hydrolase</keyword>
<feature type="binding site" evidence="10">
    <location>
        <position position="195"/>
    </location>
    <ligand>
        <name>Mn(2+)</name>
        <dbReference type="ChEBI" id="CHEBI:29035"/>
        <label>2</label>
    </ligand>
</feature>
<keyword evidence="4 10" id="KW-0441">Lipid A biosynthesis</keyword>
<feature type="binding site" evidence="10">
    <location>
        <position position="122"/>
    </location>
    <ligand>
        <name>substrate</name>
    </ligand>
</feature>
<feature type="binding site" evidence="10">
    <location>
        <position position="11"/>
    </location>
    <ligand>
        <name>Mn(2+)</name>
        <dbReference type="ChEBI" id="CHEBI:29035"/>
        <label>1</label>
    </ligand>
</feature>
<dbReference type="InterPro" id="IPR029052">
    <property type="entry name" value="Metallo-depent_PP-like"/>
</dbReference>
<dbReference type="GO" id="GO:0009245">
    <property type="term" value="P:lipid A biosynthetic process"/>
    <property type="evidence" value="ECO:0007669"/>
    <property type="project" value="UniProtKB-UniRule"/>
</dbReference>
<feature type="binding site" evidence="10">
    <location>
        <position position="9"/>
    </location>
    <ligand>
        <name>Mn(2+)</name>
        <dbReference type="ChEBI" id="CHEBI:29035"/>
        <label>1</label>
    </ligand>
</feature>
<evidence type="ECO:0000256" key="4">
    <source>
        <dbReference type="ARBA" id="ARBA00022556"/>
    </source>
</evidence>
<dbReference type="PANTHER" id="PTHR34990">
    <property type="entry name" value="UDP-2,3-DIACYLGLUCOSAMINE HYDROLASE-RELATED"/>
    <property type="match status" value="1"/>
</dbReference>
<evidence type="ECO:0000256" key="7">
    <source>
        <dbReference type="ARBA" id="ARBA00023098"/>
    </source>
</evidence>
<evidence type="ECO:0000256" key="9">
    <source>
        <dbReference type="ARBA" id="ARBA00023211"/>
    </source>
</evidence>
<dbReference type="EMBL" id="SMSE01000002">
    <property type="protein sequence ID" value="TDG13722.1"/>
    <property type="molecule type" value="Genomic_DNA"/>
</dbReference>
<proteinExistence type="inferred from homology"/>
<keyword evidence="8 10" id="KW-0472">Membrane</keyword>
<dbReference type="RefSeq" id="WP_133211970.1">
    <property type="nucleotide sequence ID" value="NZ_SMSE01000002.1"/>
</dbReference>
<feature type="binding site" evidence="10">
    <location>
        <position position="167"/>
    </location>
    <ligand>
        <name>substrate</name>
    </ligand>
</feature>
<sequence length="238" mass="26197">MSRTLFISDLHLDPARPAVTAALANFLHQNSDCDALYILGDIFEAWVGDDDDSPLAREIADLFRGFTAAGPALYLMVGNRDFLLGEDFCASVGATLLPDPTPINLYGRPTLLLHGDSLCTGDAEYMKFRAMVRSPLWQAELMASPLAERRALAARLRAASKVASSNKAEDIMDVTPSEVDRVMLEADVILMIHGHTHRPGRHQVANGERLVLGDWDTRGWYIEATSSSLELIDFVINQ</sequence>
<comment type="function">
    <text evidence="10">Hydrolyzes the pyrophosphate bond of UDP-2,3-diacylglucosamine to yield 2,3-diacylglucosamine 1-phosphate (lipid X) and UMP by catalyzing the attack of water at the alpha-P atom. Involved in the biosynthesis of lipid A, a phosphorylated glycolipid that anchors the lipopolysaccharide to the outer membrane of the cell.</text>
</comment>
<comment type="similarity">
    <text evidence="10">Belongs to the LpxH family.</text>
</comment>
<feature type="domain" description="Calcineurin-like phosphoesterase" evidence="11">
    <location>
        <begin position="3"/>
        <end position="199"/>
    </location>
</feature>
<dbReference type="InterPro" id="IPR004843">
    <property type="entry name" value="Calcineurin-like_PHP"/>
</dbReference>
<comment type="pathway">
    <text evidence="10">Glycolipid biosynthesis; lipid IV(A) biosynthesis; lipid IV(A) from (3R)-3-hydroxytetradecanoyl-[acyl-carrier-protein] and UDP-N-acetyl-alpha-D-glucosamine: step 4/6.</text>
</comment>
<evidence type="ECO:0000313" key="12">
    <source>
        <dbReference type="EMBL" id="TDG13722.1"/>
    </source>
</evidence>
<feature type="binding site" evidence="10">
    <location>
        <position position="197"/>
    </location>
    <ligand>
        <name>Mn(2+)</name>
        <dbReference type="ChEBI" id="CHEBI:29035"/>
        <label>1</label>
    </ligand>
</feature>
<evidence type="ECO:0000313" key="13">
    <source>
        <dbReference type="Proteomes" id="UP000295554"/>
    </source>
</evidence>
<dbReference type="UniPathway" id="UPA00359">
    <property type="reaction ID" value="UER00480"/>
</dbReference>
<name>A0A4R5LS59_9GAMM</name>
<dbReference type="GO" id="GO:0005737">
    <property type="term" value="C:cytoplasm"/>
    <property type="evidence" value="ECO:0007669"/>
    <property type="project" value="InterPro"/>
</dbReference>
<evidence type="ECO:0000256" key="5">
    <source>
        <dbReference type="ARBA" id="ARBA00022723"/>
    </source>
</evidence>
<dbReference type="PANTHER" id="PTHR34990:SF1">
    <property type="entry name" value="UDP-2,3-DIACYLGLUCOSAMINE HYDROLASE"/>
    <property type="match status" value="1"/>
</dbReference>
<dbReference type="AlphaFoldDB" id="A0A4R5LS59"/>
<evidence type="ECO:0000256" key="1">
    <source>
        <dbReference type="ARBA" id="ARBA00022475"/>
    </source>
</evidence>
<keyword evidence="5 10" id="KW-0479">Metal-binding</keyword>
<dbReference type="HAMAP" id="MF_00575">
    <property type="entry name" value="LpxH"/>
    <property type="match status" value="1"/>
</dbReference>
<dbReference type="NCBIfam" id="TIGR01854">
    <property type="entry name" value="lipid_A_lpxH"/>
    <property type="match status" value="1"/>
</dbReference>
<feature type="binding site" evidence="10">
    <location>
        <begin position="79"/>
        <end position="80"/>
    </location>
    <ligand>
        <name>substrate</name>
    </ligand>
</feature>
<comment type="catalytic activity">
    <reaction evidence="10">
        <text>UDP-2-N,3-O-bis[(3R)-3-hydroxytetradecanoyl]-alpha-D-glucosamine + H2O = 2-N,3-O-bis[(3R)-3-hydroxytetradecanoyl]-alpha-D-glucosaminyl 1-phosphate + UMP + 2 H(+)</text>
        <dbReference type="Rhea" id="RHEA:25213"/>
        <dbReference type="ChEBI" id="CHEBI:15377"/>
        <dbReference type="ChEBI" id="CHEBI:15378"/>
        <dbReference type="ChEBI" id="CHEBI:57865"/>
        <dbReference type="ChEBI" id="CHEBI:57957"/>
        <dbReference type="ChEBI" id="CHEBI:78847"/>
        <dbReference type="EC" id="3.6.1.54"/>
    </reaction>
</comment>
<feature type="binding site" evidence="10">
    <location>
        <position position="114"/>
    </location>
    <ligand>
        <name>Mn(2+)</name>
        <dbReference type="ChEBI" id="CHEBI:29035"/>
        <label>2</label>
    </ligand>
</feature>
<comment type="caution">
    <text evidence="12">The sequence shown here is derived from an EMBL/GenBank/DDBJ whole genome shotgun (WGS) entry which is preliminary data.</text>
</comment>
<dbReference type="Gene3D" id="3.60.21.10">
    <property type="match status" value="1"/>
</dbReference>
<comment type="cofactor">
    <cofactor evidence="10">
        <name>Mn(2+)</name>
        <dbReference type="ChEBI" id="CHEBI:29035"/>
    </cofactor>
    <text evidence="10">Binds 2 Mn(2+) ions per subunit in a binuclear metal center.</text>
</comment>
<comment type="caution">
    <text evidence="10">Lacks conserved residue(s) required for the propagation of feature annotation.</text>
</comment>
<keyword evidence="7 10" id="KW-0443">Lipid metabolism</keyword>
<dbReference type="GO" id="GO:0030145">
    <property type="term" value="F:manganese ion binding"/>
    <property type="evidence" value="ECO:0007669"/>
    <property type="project" value="UniProtKB-UniRule"/>
</dbReference>
<dbReference type="Proteomes" id="UP000295554">
    <property type="component" value="Unassembled WGS sequence"/>
</dbReference>
<feature type="binding site" evidence="10">
    <location>
        <position position="41"/>
    </location>
    <ligand>
        <name>Mn(2+)</name>
        <dbReference type="ChEBI" id="CHEBI:29035"/>
        <label>1</label>
    </ligand>
</feature>
<reference evidence="12 13" key="1">
    <citation type="submission" date="2019-03" db="EMBL/GenBank/DDBJ databases">
        <title>Seongchinamella monodicae gen. nov., sp. nov., a novel member of the Gammaproteobacteria isolated from a tidal mudflat of beach.</title>
        <authorList>
            <person name="Yang H.G."/>
            <person name="Kang J.W."/>
            <person name="Lee S.D."/>
        </authorList>
    </citation>
    <scope>NUCLEOTIDE SEQUENCE [LARGE SCALE GENOMIC DNA]</scope>
    <source>
        <strain evidence="12 13">GH4-78</strain>
    </source>
</reference>
<keyword evidence="3 10" id="KW-0997">Cell inner membrane</keyword>
<feature type="binding site" evidence="10">
    <location>
        <position position="79"/>
    </location>
    <ligand>
        <name>Mn(2+)</name>
        <dbReference type="ChEBI" id="CHEBI:29035"/>
        <label>2</label>
    </ligand>
</feature>
<protein>
    <recommendedName>
        <fullName evidence="10">UDP-2,3-diacylglucosamine hydrolase</fullName>
        <ecNumber evidence="10">3.6.1.54</ecNumber>
    </recommendedName>
    <alternativeName>
        <fullName evidence="10">UDP-2,3-diacylglucosamine diphosphatase</fullName>
    </alternativeName>
</protein>
<evidence type="ECO:0000256" key="10">
    <source>
        <dbReference type="HAMAP-Rule" id="MF_00575"/>
    </source>
</evidence>
<dbReference type="NCBIfam" id="NF003743">
    <property type="entry name" value="PRK05340.1"/>
    <property type="match status" value="1"/>
</dbReference>
<dbReference type="CDD" id="cd07398">
    <property type="entry name" value="MPP_YbbF-LpxH"/>
    <property type="match status" value="1"/>
</dbReference>
<keyword evidence="9 10" id="KW-0464">Manganese</keyword>
<dbReference type="GO" id="GO:0019897">
    <property type="term" value="C:extrinsic component of plasma membrane"/>
    <property type="evidence" value="ECO:0007669"/>
    <property type="project" value="UniProtKB-UniRule"/>
</dbReference>
<comment type="subcellular location">
    <subcellularLocation>
        <location evidence="10">Cell inner membrane</location>
        <topology evidence="10">Peripheral membrane protein</topology>
        <orientation evidence="10">Cytoplasmic side</orientation>
    </subcellularLocation>
</comment>
<evidence type="ECO:0000256" key="6">
    <source>
        <dbReference type="ARBA" id="ARBA00022801"/>
    </source>
</evidence>
<evidence type="ECO:0000259" key="11">
    <source>
        <dbReference type="Pfam" id="PF00149"/>
    </source>
</evidence>
<feature type="binding site" evidence="10">
    <location>
        <position position="160"/>
    </location>
    <ligand>
        <name>substrate</name>
    </ligand>
</feature>
<dbReference type="GO" id="GO:0008758">
    <property type="term" value="F:UDP-2,3-diacylglucosamine hydrolase activity"/>
    <property type="evidence" value="ECO:0007669"/>
    <property type="project" value="UniProtKB-UniRule"/>
</dbReference>
<feature type="binding site" evidence="10">
    <location>
        <position position="195"/>
    </location>
    <ligand>
        <name>substrate</name>
    </ligand>
</feature>
<feature type="binding site" evidence="10">
    <location>
        <position position="41"/>
    </location>
    <ligand>
        <name>Mn(2+)</name>
        <dbReference type="ChEBI" id="CHEBI:29035"/>
        <label>2</label>
    </ligand>
</feature>
<dbReference type="EC" id="3.6.1.54" evidence="10"/>
<evidence type="ECO:0000256" key="3">
    <source>
        <dbReference type="ARBA" id="ARBA00022519"/>
    </source>
</evidence>
<evidence type="ECO:0000256" key="8">
    <source>
        <dbReference type="ARBA" id="ARBA00023136"/>
    </source>
</evidence>
<dbReference type="InterPro" id="IPR043461">
    <property type="entry name" value="LpxH-like"/>
</dbReference>
<dbReference type="SUPFAM" id="SSF56300">
    <property type="entry name" value="Metallo-dependent phosphatases"/>
    <property type="match status" value="1"/>
</dbReference>